<keyword evidence="1" id="KW-0812">Transmembrane</keyword>
<feature type="transmembrane region" description="Helical" evidence="1">
    <location>
        <begin position="48"/>
        <end position="66"/>
    </location>
</feature>
<feature type="transmembrane region" description="Helical" evidence="1">
    <location>
        <begin position="72"/>
        <end position="88"/>
    </location>
</feature>
<feature type="transmembrane region" description="Helical" evidence="1">
    <location>
        <begin position="20"/>
        <end position="41"/>
    </location>
</feature>
<dbReference type="EMBL" id="BTSY01000003">
    <property type="protein sequence ID" value="GMT17723.1"/>
    <property type="molecule type" value="Genomic_DNA"/>
</dbReference>
<proteinExistence type="predicted"/>
<dbReference type="AlphaFoldDB" id="A0AAV5VHP9"/>
<evidence type="ECO:0000256" key="1">
    <source>
        <dbReference type="SAM" id="Phobius"/>
    </source>
</evidence>
<gene>
    <name evidence="2" type="ORF">PFISCL1PPCAC_9020</name>
</gene>
<feature type="non-terminal residue" evidence="2">
    <location>
        <position position="89"/>
    </location>
</feature>
<keyword evidence="1" id="KW-0472">Membrane</keyword>
<keyword evidence="1" id="KW-1133">Transmembrane helix</keyword>
<evidence type="ECO:0000313" key="3">
    <source>
        <dbReference type="Proteomes" id="UP001432322"/>
    </source>
</evidence>
<feature type="non-terminal residue" evidence="2">
    <location>
        <position position="1"/>
    </location>
</feature>
<protein>
    <recommendedName>
        <fullName evidence="4">NADH dehydrogenase subunit 2</fullName>
    </recommendedName>
</protein>
<evidence type="ECO:0000313" key="2">
    <source>
        <dbReference type="EMBL" id="GMT17723.1"/>
    </source>
</evidence>
<keyword evidence="3" id="KW-1185">Reference proteome</keyword>
<organism evidence="2 3">
    <name type="scientific">Pristionchus fissidentatus</name>
    <dbReference type="NCBI Taxonomy" id="1538716"/>
    <lineage>
        <taxon>Eukaryota</taxon>
        <taxon>Metazoa</taxon>
        <taxon>Ecdysozoa</taxon>
        <taxon>Nematoda</taxon>
        <taxon>Chromadorea</taxon>
        <taxon>Rhabditida</taxon>
        <taxon>Rhabditina</taxon>
        <taxon>Diplogasteromorpha</taxon>
        <taxon>Diplogasteroidea</taxon>
        <taxon>Neodiplogasteridae</taxon>
        <taxon>Pristionchus</taxon>
    </lineage>
</organism>
<comment type="caution">
    <text evidence="2">The sequence shown here is derived from an EMBL/GenBank/DDBJ whole genome shotgun (WGS) entry which is preliminary data.</text>
</comment>
<name>A0AAV5VHP9_9BILA</name>
<dbReference type="Proteomes" id="UP001432322">
    <property type="component" value="Unassembled WGS sequence"/>
</dbReference>
<accession>A0AAV5VHP9</accession>
<reference evidence="2" key="1">
    <citation type="submission" date="2023-10" db="EMBL/GenBank/DDBJ databases">
        <title>Genome assembly of Pristionchus species.</title>
        <authorList>
            <person name="Yoshida K."/>
            <person name="Sommer R.J."/>
        </authorList>
    </citation>
    <scope>NUCLEOTIDE SEQUENCE</scope>
    <source>
        <strain evidence="2">RS5133</strain>
    </source>
</reference>
<evidence type="ECO:0008006" key="4">
    <source>
        <dbReference type="Google" id="ProtNLM"/>
    </source>
</evidence>
<sequence length="89" mass="9359">VSTICMLITMAQAEVEFSTFAIVSSLCAFCAGASVLCSFYLPVLICTLNLILVSFAVPQYVFSLRISGKNNHLIIIAVAAPLSLLCAAG</sequence>